<sequence>MGGTAERTRNDSPPPEPSDFLIYRALLEPTGTSLADWMRQASRGGTNAGPLKFRSAIDRLRKHGLLCTAQTNDRQLRPNDPEVVEKTLVSQLLDQAELSLRQVNQLRTELIPAKEAYRRAQSTEEGWLLRHSGPTDIGYAVTDAAQRCAGNVVSVQPASSLPGDLPEAALLDFQEMLERGVGLRSLYQHSARADQIVRCHVRDVQELGGEVRTLDESVSWLLVFDGECAFIPAAAGEAAALEIRSPGIVAFLTMLFERDWLRATPFTLPGRDELTAQISDELTLAILRHVVAGDTDSVTAQQLGISVRRCQEYVARAARELGSRSRAQLGYLVARSGLLDDHWASSHSKLQVTGLA</sequence>
<dbReference type="PANTHER" id="PTHR34293:SF1">
    <property type="entry name" value="HTH-TYPE TRANSCRIPTIONAL REGULATOR TRMBL2"/>
    <property type="match status" value="1"/>
</dbReference>
<organism evidence="1 2">
    <name type="scientific">Streptomyces halobius</name>
    <dbReference type="NCBI Taxonomy" id="2879846"/>
    <lineage>
        <taxon>Bacteria</taxon>
        <taxon>Bacillati</taxon>
        <taxon>Actinomycetota</taxon>
        <taxon>Actinomycetes</taxon>
        <taxon>Kitasatosporales</taxon>
        <taxon>Streptomycetaceae</taxon>
        <taxon>Streptomyces</taxon>
    </lineage>
</organism>
<dbReference type="Gene3D" id="1.10.10.10">
    <property type="entry name" value="Winged helix-like DNA-binding domain superfamily/Winged helix DNA-binding domain"/>
    <property type="match status" value="1"/>
</dbReference>
<keyword evidence="2" id="KW-1185">Reference proteome</keyword>
<dbReference type="InterPro" id="IPR016032">
    <property type="entry name" value="Sig_transdc_resp-reg_C-effctor"/>
</dbReference>
<evidence type="ECO:0000313" key="1">
    <source>
        <dbReference type="EMBL" id="UQA93717.1"/>
    </source>
</evidence>
<protein>
    <recommendedName>
        <fullName evidence="3">HTH luxR-type domain-containing protein</fullName>
    </recommendedName>
</protein>
<dbReference type="SUPFAM" id="SSF46894">
    <property type="entry name" value="C-terminal effector domain of the bipartite response regulators"/>
    <property type="match status" value="1"/>
</dbReference>
<dbReference type="RefSeq" id="WP_248864593.1">
    <property type="nucleotide sequence ID" value="NZ_CP086322.1"/>
</dbReference>
<accession>A0ABY4M7J2</accession>
<evidence type="ECO:0000313" key="2">
    <source>
        <dbReference type="Proteomes" id="UP000830115"/>
    </source>
</evidence>
<dbReference type="InterPro" id="IPR036388">
    <property type="entry name" value="WH-like_DNA-bd_sf"/>
</dbReference>
<name>A0ABY4M7J2_9ACTN</name>
<dbReference type="EMBL" id="CP086322">
    <property type="protein sequence ID" value="UQA93717.1"/>
    <property type="molecule type" value="Genomic_DNA"/>
</dbReference>
<dbReference type="PANTHER" id="PTHR34293">
    <property type="entry name" value="HTH-TYPE TRANSCRIPTIONAL REGULATOR TRMBL2"/>
    <property type="match status" value="1"/>
</dbReference>
<gene>
    <name evidence="1" type="ORF">K9S39_19265</name>
</gene>
<dbReference type="InterPro" id="IPR051797">
    <property type="entry name" value="TrmB-like"/>
</dbReference>
<reference evidence="1" key="1">
    <citation type="submission" date="2021-10" db="EMBL/GenBank/DDBJ databases">
        <title>Streptomyces nigrumlapis sp.nov.,an antimicrobial producing actinobacterium isolated from Black Gobi rocks.</title>
        <authorList>
            <person name="Wen Y."/>
            <person name="Zhang W."/>
            <person name="Liu X.G."/>
        </authorList>
    </citation>
    <scope>NUCLEOTIDE SEQUENCE</scope>
    <source>
        <strain evidence="1">ST13-2-2</strain>
    </source>
</reference>
<proteinExistence type="predicted"/>
<dbReference type="Proteomes" id="UP000830115">
    <property type="component" value="Chromosome"/>
</dbReference>
<evidence type="ECO:0008006" key="3">
    <source>
        <dbReference type="Google" id="ProtNLM"/>
    </source>
</evidence>